<evidence type="ECO:0000313" key="3">
    <source>
        <dbReference type="EMBL" id="KRN25613.1"/>
    </source>
</evidence>
<dbReference type="GO" id="GO:0016020">
    <property type="term" value="C:membrane"/>
    <property type="evidence" value="ECO:0007669"/>
    <property type="project" value="TreeGrafter"/>
</dbReference>
<proteinExistence type="predicted"/>
<gene>
    <name evidence="3" type="ORF">FC75_GL000150</name>
</gene>
<feature type="transmembrane region" description="Helical" evidence="1">
    <location>
        <begin position="76"/>
        <end position="97"/>
    </location>
</feature>
<protein>
    <submittedName>
        <fullName evidence="3">Acyltransferase</fullName>
    </submittedName>
</protein>
<dbReference type="GO" id="GO:0016747">
    <property type="term" value="F:acyltransferase activity, transferring groups other than amino-acyl groups"/>
    <property type="evidence" value="ECO:0007669"/>
    <property type="project" value="InterPro"/>
</dbReference>
<evidence type="ECO:0000313" key="4">
    <source>
        <dbReference type="Proteomes" id="UP000050865"/>
    </source>
</evidence>
<keyword evidence="4" id="KW-1185">Reference proteome</keyword>
<dbReference type="PANTHER" id="PTHR23028">
    <property type="entry name" value="ACETYLTRANSFERASE"/>
    <property type="match status" value="1"/>
</dbReference>
<evidence type="ECO:0000256" key="1">
    <source>
        <dbReference type="SAM" id="Phobius"/>
    </source>
</evidence>
<evidence type="ECO:0000259" key="2">
    <source>
        <dbReference type="Pfam" id="PF01757"/>
    </source>
</evidence>
<dbReference type="InterPro" id="IPR050879">
    <property type="entry name" value="Acyltransferase_3"/>
</dbReference>
<feature type="transmembrane region" description="Helical" evidence="1">
    <location>
        <begin position="147"/>
        <end position="164"/>
    </location>
</feature>
<feature type="transmembrane region" description="Helical" evidence="1">
    <location>
        <begin position="36"/>
        <end position="55"/>
    </location>
</feature>
<feature type="transmembrane region" description="Helical" evidence="1">
    <location>
        <begin position="12"/>
        <end position="30"/>
    </location>
</feature>
<feature type="domain" description="Acyltransferase 3" evidence="2">
    <location>
        <begin position="11"/>
        <end position="229"/>
    </location>
</feature>
<keyword evidence="3" id="KW-0012">Acyltransferase</keyword>
<feature type="transmembrane region" description="Helical" evidence="1">
    <location>
        <begin position="218"/>
        <end position="236"/>
    </location>
</feature>
<keyword evidence="1" id="KW-1133">Transmembrane helix</keyword>
<accession>A0A0R2FMC0</accession>
<reference evidence="3 4" key="1">
    <citation type="journal article" date="2015" name="Genome Announc.">
        <title>Expanding the biotechnology potential of lactobacilli through comparative genomics of 213 strains and associated genera.</title>
        <authorList>
            <person name="Sun Z."/>
            <person name="Harris H.M."/>
            <person name="McCann A."/>
            <person name="Guo C."/>
            <person name="Argimon S."/>
            <person name="Zhang W."/>
            <person name="Yang X."/>
            <person name="Jeffery I.B."/>
            <person name="Cooney J.C."/>
            <person name="Kagawa T.F."/>
            <person name="Liu W."/>
            <person name="Song Y."/>
            <person name="Salvetti E."/>
            <person name="Wrobel A."/>
            <person name="Rasinkangas P."/>
            <person name="Parkhill J."/>
            <person name="Rea M.C."/>
            <person name="O'Sullivan O."/>
            <person name="Ritari J."/>
            <person name="Douillard F.P."/>
            <person name="Paul Ross R."/>
            <person name="Yang R."/>
            <person name="Briner A.E."/>
            <person name="Felis G.E."/>
            <person name="de Vos W.M."/>
            <person name="Barrangou R."/>
            <person name="Klaenhammer T.R."/>
            <person name="Caufield P.W."/>
            <person name="Cui Y."/>
            <person name="Zhang H."/>
            <person name="O'Toole P.W."/>
        </authorList>
    </citation>
    <scope>NUCLEOTIDE SEQUENCE [LARGE SCALE GENOMIC DNA]</scope>
    <source>
        <strain evidence="3 4">DSM 22697</strain>
    </source>
</reference>
<dbReference type="PATRIC" id="fig|1423730.4.peg.161"/>
<organism evidence="3 4">
    <name type="scientific">Lacticaseibacillus camelliae DSM 22697 = JCM 13995</name>
    <dbReference type="NCBI Taxonomy" id="1423730"/>
    <lineage>
        <taxon>Bacteria</taxon>
        <taxon>Bacillati</taxon>
        <taxon>Bacillota</taxon>
        <taxon>Bacilli</taxon>
        <taxon>Lactobacillales</taxon>
        <taxon>Lactobacillaceae</taxon>
        <taxon>Lacticaseibacillus</taxon>
    </lineage>
</organism>
<comment type="caution">
    <text evidence="3">The sequence shown here is derived from an EMBL/GenBank/DDBJ whole genome shotgun (WGS) entry which is preliminary data.</text>
</comment>
<name>A0A0R2FMC0_9LACO</name>
<dbReference type="STRING" id="1423730.FC75_GL000150"/>
<dbReference type="RefSeq" id="WP_056988834.1">
    <property type="nucleotide sequence ID" value="NZ_AYZJ01000008.1"/>
</dbReference>
<dbReference type="EMBL" id="AYZJ01000008">
    <property type="protein sequence ID" value="KRN25613.1"/>
    <property type="molecule type" value="Genomic_DNA"/>
</dbReference>
<dbReference type="Proteomes" id="UP000050865">
    <property type="component" value="Unassembled WGS sequence"/>
</dbReference>
<keyword evidence="1" id="KW-0812">Transmembrane</keyword>
<keyword evidence="1" id="KW-0472">Membrane</keyword>
<feature type="transmembrane region" description="Helical" evidence="1">
    <location>
        <begin position="176"/>
        <end position="198"/>
    </location>
</feature>
<dbReference type="GO" id="GO:0009103">
    <property type="term" value="P:lipopolysaccharide biosynthetic process"/>
    <property type="evidence" value="ECO:0007669"/>
    <property type="project" value="TreeGrafter"/>
</dbReference>
<keyword evidence="3" id="KW-0808">Transferase</keyword>
<dbReference type="AlphaFoldDB" id="A0A0R2FMC0"/>
<dbReference type="InterPro" id="IPR002656">
    <property type="entry name" value="Acyl_transf_3_dom"/>
</dbReference>
<dbReference type="Pfam" id="PF01757">
    <property type="entry name" value="Acyl_transf_3"/>
    <property type="match status" value="1"/>
</dbReference>
<dbReference type="PANTHER" id="PTHR23028:SF53">
    <property type="entry name" value="ACYL_TRANSF_3 DOMAIN-CONTAINING PROTEIN"/>
    <property type="match status" value="1"/>
</dbReference>
<sequence length="238" mass="27110">MANTMQHQHIKWFGLIRILGLLMILGYHFFKVGYPGGFIGVDLFFVFSGFLITSLMIDEFSSTQRFDLIAFLRRRFYRIVPAVIMMILIVVPFTLLVSPDLITGLGKQIAAALGFVTNWYEIATGGSYANNFIPHLFVHTWFLGVEMQFYLFWGVLVWGISRLLKNPEVPMRERRVRFRGILFTLALLFTAASLYLMWQQSQGLKDFTPVYFSSLTHAFPLFAGALLATVTGVAVVPM</sequence>